<keyword evidence="2" id="KW-0238">DNA-binding</keyword>
<dbReference type="Pfam" id="PF00239">
    <property type="entry name" value="Resolvase"/>
    <property type="match status" value="1"/>
</dbReference>
<dbReference type="PROSITE" id="PS51736">
    <property type="entry name" value="RECOMBINASES_3"/>
    <property type="match status" value="1"/>
</dbReference>
<dbReference type="PANTHER" id="PTHR30461">
    <property type="entry name" value="DNA-INVERTASE FROM LAMBDOID PROPHAGE"/>
    <property type="match status" value="1"/>
</dbReference>
<feature type="domain" description="Resolvase/invertase-type recombinase catalytic" evidence="7">
    <location>
        <begin position="62"/>
        <end position="198"/>
    </location>
</feature>
<evidence type="ECO:0000259" key="7">
    <source>
        <dbReference type="PROSITE" id="PS51736"/>
    </source>
</evidence>
<keyword evidence="1" id="KW-0229">DNA integration</keyword>
<organism evidence="8 9">
    <name type="scientific">Labedella gwakjiensis</name>
    <dbReference type="NCBI Taxonomy" id="390269"/>
    <lineage>
        <taxon>Bacteria</taxon>
        <taxon>Bacillati</taxon>
        <taxon>Actinomycetota</taxon>
        <taxon>Actinomycetes</taxon>
        <taxon>Micrococcales</taxon>
        <taxon>Microbacteriaceae</taxon>
        <taxon>Labedella</taxon>
    </lineage>
</organism>
<name>A0A2P8H0B6_9MICO</name>
<evidence type="ECO:0000256" key="3">
    <source>
        <dbReference type="ARBA" id="ARBA00023172"/>
    </source>
</evidence>
<dbReference type="GO" id="GO:0003677">
    <property type="term" value="F:DNA binding"/>
    <property type="evidence" value="ECO:0007669"/>
    <property type="project" value="UniProtKB-KW"/>
</dbReference>
<evidence type="ECO:0000313" key="9">
    <source>
        <dbReference type="Proteomes" id="UP000241203"/>
    </source>
</evidence>
<feature type="region of interest" description="Disordered" evidence="6">
    <location>
        <begin position="194"/>
        <end position="218"/>
    </location>
</feature>
<dbReference type="PANTHER" id="PTHR30461:SF2">
    <property type="entry name" value="SERINE RECOMBINASE PINE-RELATED"/>
    <property type="match status" value="1"/>
</dbReference>
<feature type="active site" description="O-(5'-phospho-DNA)-serine intermediate" evidence="4 5">
    <location>
        <position position="70"/>
    </location>
</feature>
<reference evidence="8 9" key="1">
    <citation type="submission" date="2018-03" db="EMBL/GenBank/DDBJ databases">
        <title>Genomic Encyclopedia of Archaeal and Bacterial Type Strains, Phase II (KMG-II): from individual species to whole genera.</title>
        <authorList>
            <person name="Goeker M."/>
        </authorList>
    </citation>
    <scope>NUCLEOTIDE SEQUENCE [LARGE SCALE GENOMIC DNA]</scope>
    <source>
        <strain evidence="8 9">DSM 21548</strain>
    </source>
</reference>
<sequence>MGGHILVLKNDAQMRQIEAMSLTRRSGPQPRSFFGKYPYVFALQKRMALCEAWGMTTSSTGTRLGYVRVSTGKQDESLQHDALDNAKVLKRNRYVDHGVSGSKSSRPALDAMLADASTGDTIVVYKLDRIGRSTAHVAQLLANLTERGIFVESISDGLNSSTPTGRAMLQMLAIFAEMERSFISERTIAGLAAAKGKNRKGGRPRTDPATARKAQTLRDSGESIAEISSTLEISVATVYRLTSAPRG</sequence>
<dbReference type="SUPFAM" id="SSF53041">
    <property type="entry name" value="Resolvase-like"/>
    <property type="match status" value="1"/>
</dbReference>
<dbReference type="InterPro" id="IPR036162">
    <property type="entry name" value="Resolvase-like_N_sf"/>
</dbReference>
<dbReference type="EMBL" id="PYAU01000001">
    <property type="protein sequence ID" value="PSL39638.1"/>
    <property type="molecule type" value="Genomic_DNA"/>
</dbReference>
<gene>
    <name evidence="8" type="ORF">CLV49_3282</name>
</gene>
<protein>
    <submittedName>
        <fullName evidence="8">DNA invertase Pin-like site-specific DNA recombinase</fullName>
    </submittedName>
</protein>
<evidence type="ECO:0000256" key="5">
    <source>
        <dbReference type="PROSITE-ProRule" id="PRU10137"/>
    </source>
</evidence>
<dbReference type="GO" id="GO:0000150">
    <property type="term" value="F:DNA strand exchange activity"/>
    <property type="evidence" value="ECO:0007669"/>
    <property type="project" value="InterPro"/>
</dbReference>
<dbReference type="CDD" id="cd03768">
    <property type="entry name" value="SR_ResInv"/>
    <property type="match status" value="1"/>
</dbReference>
<accession>A0A2P8H0B6</accession>
<dbReference type="Proteomes" id="UP000241203">
    <property type="component" value="Unassembled WGS sequence"/>
</dbReference>
<evidence type="ECO:0000256" key="4">
    <source>
        <dbReference type="PIRSR" id="PIRSR606118-50"/>
    </source>
</evidence>
<dbReference type="InterPro" id="IPR050639">
    <property type="entry name" value="SSR_resolvase"/>
</dbReference>
<comment type="caution">
    <text evidence="8">The sequence shown here is derived from an EMBL/GenBank/DDBJ whole genome shotgun (WGS) entry which is preliminary data.</text>
</comment>
<dbReference type="InterPro" id="IPR006119">
    <property type="entry name" value="Resolv_N"/>
</dbReference>
<proteinExistence type="predicted"/>
<evidence type="ECO:0000256" key="6">
    <source>
        <dbReference type="SAM" id="MobiDB-lite"/>
    </source>
</evidence>
<evidence type="ECO:0000256" key="2">
    <source>
        <dbReference type="ARBA" id="ARBA00023125"/>
    </source>
</evidence>
<dbReference type="Gene3D" id="3.40.50.1390">
    <property type="entry name" value="Resolvase, N-terminal catalytic domain"/>
    <property type="match status" value="1"/>
</dbReference>
<dbReference type="GO" id="GO:0015074">
    <property type="term" value="P:DNA integration"/>
    <property type="evidence" value="ECO:0007669"/>
    <property type="project" value="UniProtKB-KW"/>
</dbReference>
<evidence type="ECO:0000313" key="8">
    <source>
        <dbReference type="EMBL" id="PSL39638.1"/>
    </source>
</evidence>
<dbReference type="PROSITE" id="PS00398">
    <property type="entry name" value="RECOMBINASES_2"/>
    <property type="match status" value="1"/>
</dbReference>
<dbReference type="PROSITE" id="PS00397">
    <property type="entry name" value="RECOMBINASES_1"/>
    <property type="match status" value="1"/>
</dbReference>
<evidence type="ECO:0000256" key="1">
    <source>
        <dbReference type="ARBA" id="ARBA00022908"/>
    </source>
</evidence>
<dbReference type="AlphaFoldDB" id="A0A2P8H0B6"/>
<dbReference type="SMART" id="SM00857">
    <property type="entry name" value="Resolvase"/>
    <property type="match status" value="1"/>
</dbReference>
<dbReference type="InterPro" id="IPR006118">
    <property type="entry name" value="Recombinase_CS"/>
</dbReference>
<keyword evidence="3" id="KW-0233">DNA recombination</keyword>